<evidence type="ECO:0000313" key="4">
    <source>
        <dbReference type="Proteomes" id="UP000177052"/>
    </source>
</evidence>
<dbReference type="AlphaFoldDB" id="A0A1F6WAY5"/>
<comment type="caution">
    <text evidence="3">The sequence shown here is derived from an EMBL/GenBank/DDBJ whole genome shotgun (WGS) entry which is preliminary data.</text>
</comment>
<organism evidence="3 4">
    <name type="scientific">Candidatus Nomurabacteria bacterium RIFCSPHIGHO2_12_FULL_37_29</name>
    <dbReference type="NCBI Taxonomy" id="1801759"/>
    <lineage>
        <taxon>Bacteria</taxon>
        <taxon>Candidatus Nomuraibacteriota</taxon>
    </lineage>
</organism>
<keyword evidence="2" id="KW-0812">Transmembrane</keyword>
<reference evidence="3 4" key="1">
    <citation type="journal article" date="2016" name="Nat. Commun.">
        <title>Thousands of microbial genomes shed light on interconnected biogeochemical processes in an aquifer system.</title>
        <authorList>
            <person name="Anantharaman K."/>
            <person name="Brown C.T."/>
            <person name="Hug L.A."/>
            <person name="Sharon I."/>
            <person name="Castelle C.J."/>
            <person name="Probst A.J."/>
            <person name="Thomas B.C."/>
            <person name="Singh A."/>
            <person name="Wilkins M.J."/>
            <person name="Karaoz U."/>
            <person name="Brodie E.L."/>
            <person name="Williams K.H."/>
            <person name="Hubbard S.S."/>
            <person name="Banfield J.F."/>
        </authorList>
    </citation>
    <scope>NUCLEOTIDE SEQUENCE [LARGE SCALE GENOMIC DNA]</scope>
</reference>
<feature type="compositionally biased region" description="Basic and acidic residues" evidence="1">
    <location>
        <begin position="82"/>
        <end position="110"/>
    </location>
</feature>
<feature type="transmembrane region" description="Helical" evidence="2">
    <location>
        <begin position="29"/>
        <end position="51"/>
    </location>
</feature>
<evidence type="ECO:0000313" key="3">
    <source>
        <dbReference type="EMBL" id="OGI79068.1"/>
    </source>
</evidence>
<keyword evidence="2" id="KW-1133">Transmembrane helix</keyword>
<keyword evidence="2" id="KW-0472">Membrane</keyword>
<protein>
    <submittedName>
        <fullName evidence="3">Uncharacterized protein</fullName>
    </submittedName>
</protein>
<evidence type="ECO:0000256" key="2">
    <source>
        <dbReference type="SAM" id="Phobius"/>
    </source>
</evidence>
<evidence type="ECO:0000256" key="1">
    <source>
        <dbReference type="SAM" id="MobiDB-lite"/>
    </source>
</evidence>
<sequence>MVKTSPTTTATDEARPHSRLAQFCPNTKVFILGNTILQIMRSPFFFLLLLYHTQPQKASTETTLFIRIFGQNKNPVLKRKRAQETIKITENKNKLRREEGSRSGKLRAEASTRNSMDDPSFPQLN</sequence>
<feature type="region of interest" description="Disordered" evidence="1">
    <location>
        <begin position="82"/>
        <end position="125"/>
    </location>
</feature>
<proteinExistence type="predicted"/>
<accession>A0A1F6WAY5</accession>
<dbReference type="Proteomes" id="UP000177052">
    <property type="component" value="Unassembled WGS sequence"/>
</dbReference>
<name>A0A1F6WAY5_9BACT</name>
<gene>
    <name evidence="3" type="ORF">A3F19_01005</name>
</gene>
<dbReference type="EMBL" id="MFUJ01000030">
    <property type="protein sequence ID" value="OGI79068.1"/>
    <property type="molecule type" value="Genomic_DNA"/>
</dbReference>